<dbReference type="GO" id="GO:0006813">
    <property type="term" value="P:potassium ion transport"/>
    <property type="evidence" value="ECO:0007669"/>
    <property type="project" value="InterPro"/>
</dbReference>
<dbReference type="EMBL" id="JABZXS010000203">
    <property type="protein sequence ID" value="MBF1674214.1"/>
    <property type="molecule type" value="Genomic_DNA"/>
</dbReference>
<gene>
    <name evidence="4" type="ORF">HXO65_08455</name>
</gene>
<organism evidence="4 5">
    <name type="scientific">Rothia mucilaginosa</name>
    <dbReference type="NCBI Taxonomy" id="43675"/>
    <lineage>
        <taxon>Bacteria</taxon>
        <taxon>Bacillati</taxon>
        <taxon>Actinomycetota</taxon>
        <taxon>Actinomycetes</taxon>
        <taxon>Micrococcales</taxon>
        <taxon>Micrococcaceae</taxon>
        <taxon>Rothia</taxon>
    </lineage>
</organism>
<reference evidence="4" key="1">
    <citation type="submission" date="2020-04" db="EMBL/GenBank/DDBJ databases">
        <title>Deep metagenomics examines the oral microbiome during advanced dental caries in children, revealing novel taxa and co-occurrences with host molecules.</title>
        <authorList>
            <person name="Baker J.L."/>
            <person name="Morton J.T."/>
            <person name="Dinis M."/>
            <person name="Alvarez R."/>
            <person name="Tran N.C."/>
            <person name="Knight R."/>
            <person name="Edlund A."/>
        </authorList>
    </citation>
    <scope>NUCLEOTIDE SEQUENCE</scope>
    <source>
        <strain evidence="4">JCVI_47_bin.3</strain>
    </source>
</reference>
<dbReference type="InterPro" id="IPR006037">
    <property type="entry name" value="RCK_C"/>
</dbReference>
<evidence type="ECO:0000256" key="1">
    <source>
        <dbReference type="SAM" id="MobiDB-lite"/>
    </source>
</evidence>
<evidence type="ECO:0000313" key="5">
    <source>
        <dbReference type="Proteomes" id="UP000785653"/>
    </source>
</evidence>
<feature type="domain" description="RCK N-terminal" evidence="2">
    <location>
        <begin position="1"/>
        <end position="119"/>
    </location>
</feature>
<accession>A0A930Q8U1</accession>
<evidence type="ECO:0000259" key="2">
    <source>
        <dbReference type="PROSITE" id="PS51201"/>
    </source>
</evidence>
<evidence type="ECO:0000259" key="3">
    <source>
        <dbReference type="PROSITE" id="PS51202"/>
    </source>
</evidence>
<dbReference type="PANTHER" id="PTHR43833:SF8">
    <property type="entry name" value="TRK SYSTEM POTASSIUM UPTAKE PROTEIN TRKA"/>
    <property type="match status" value="1"/>
</dbReference>
<dbReference type="PROSITE" id="PS51202">
    <property type="entry name" value="RCK_C"/>
    <property type="match status" value="1"/>
</dbReference>
<dbReference type="PROSITE" id="PS51201">
    <property type="entry name" value="RCK_N"/>
    <property type="match status" value="1"/>
</dbReference>
<dbReference type="Proteomes" id="UP000785653">
    <property type="component" value="Unassembled WGS sequence"/>
</dbReference>
<dbReference type="InterPro" id="IPR050721">
    <property type="entry name" value="Trk_Ktr_HKT_K-transport"/>
</dbReference>
<feature type="compositionally biased region" description="Basic residues" evidence="1">
    <location>
        <begin position="235"/>
        <end position="244"/>
    </location>
</feature>
<evidence type="ECO:0000313" key="4">
    <source>
        <dbReference type="EMBL" id="MBF1674214.1"/>
    </source>
</evidence>
<proteinExistence type="predicted"/>
<feature type="region of interest" description="Disordered" evidence="1">
    <location>
        <begin position="217"/>
        <end position="296"/>
    </location>
</feature>
<dbReference type="InterPro" id="IPR003148">
    <property type="entry name" value="RCK_N"/>
</dbReference>
<protein>
    <submittedName>
        <fullName evidence="4">NAD-binding protein</fullName>
    </submittedName>
</protein>
<dbReference type="InterPro" id="IPR036721">
    <property type="entry name" value="RCK_C_sf"/>
</dbReference>
<name>A0A930Q8U1_9MICC</name>
<dbReference type="GO" id="GO:0008324">
    <property type="term" value="F:monoatomic cation transmembrane transporter activity"/>
    <property type="evidence" value="ECO:0007669"/>
    <property type="project" value="InterPro"/>
</dbReference>
<feature type="compositionally biased region" description="Basic and acidic residues" evidence="1">
    <location>
        <begin position="256"/>
        <end position="271"/>
    </location>
</feature>
<dbReference type="SUPFAM" id="SSF51735">
    <property type="entry name" value="NAD(P)-binding Rossmann-fold domains"/>
    <property type="match status" value="1"/>
</dbReference>
<dbReference type="Gene3D" id="3.30.70.1450">
    <property type="entry name" value="Regulator of K+ conductance, C-terminal domain"/>
    <property type="match status" value="1"/>
</dbReference>
<dbReference type="SUPFAM" id="SSF116726">
    <property type="entry name" value="TrkA C-terminal domain-like"/>
    <property type="match status" value="1"/>
</dbReference>
<comment type="caution">
    <text evidence="4">The sequence shown here is derived from an EMBL/GenBank/DDBJ whole genome shotgun (WGS) entry which is preliminary data.</text>
</comment>
<feature type="domain" description="RCK C-terminal" evidence="3">
    <location>
        <begin position="136"/>
        <end position="217"/>
    </location>
</feature>
<dbReference type="AlphaFoldDB" id="A0A930Q8U1"/>
<dbReference type="InterPro" id="IPR036291">
    <property type="entry name" value="NAD(P)-bd_dom_sf"/>
</dbReference>
<sequence>MPHFVIMGAGRVGVMLARTLEASGHTVAVIDQDERAFQPLRKGFEGRLVAGVGFDEDTLKRAGITEAYAFAAVSSGDNSNIIAARVAREMFKVKNVVARVYDPNRAEFFQRMGIPTVASVRWSTDQVLRRLLPEQALKGDFREPSGRLMLTEIPLDDGWAGHALTSIERAAGVRIAYITRFGEGMLPRPDSAYQQGDSVHVMMRTDDVADVTRILSRPPRVEDEEMEADYAPASGHRKHPHAPKKPAESGVMITPKQEHNETPVVEHEFHLGDTPPDLPDPLELIGRHRDSSKGEK</sequence>
<dbReference type="PANTHER" id="PTHR43833">
    <property type="entry name" value="POTASSIUM CHANNEL PROTEIN 2-RELATED-RELATED"/>
    <property type="match status" value="1"/>
</dbReference>
<dbReference type="Pfam" id="PF02254">
    <property type="entry name" value="TrkA_N"/>
    <property type="match status" value="1"/>
</dbReference>
<feature type="compositionally biased region" description="Basic and acidic residues" evidence="1">
    <location>
        <begin position="285"/>
        <end position="296"/>
    </location>
</feature>
<dbReference type="Gene3D" id="3.40.50.720">
    <property type="entry name" value="NAD(P)-binding Rossmann-like Domain"/>
    <property type="match status" value="1"/>
</dbReference>